<name>A0A8T4C785_9ARCH</name>
<dbReference type="Proteomes" id="UP000774699">
    <property type="component" value="Unassembled WGS sequence"/>
</dbReference>
<protein>
    <submittedName>
        <fullName evidence="2">Uncharacterized protein</fullName>
    </submittedName>
</protein>
<accession>A0A8T4C785</accession>
<keyword evidence="1" id="KW-1133">Transmembrane helix</keyword>
<proteinExistence type="predicted"/>
<dbReference type="AlphaFoldDB" id="A0A8T4C785"/>
<organism evidence="2 3">
    <name type="scientific">Candidatus Iainarchaeum sp</name>
    <dbReference type="NCBI Taxonomy" id="3101447"/>
    <lineage>
        <taxon>Archaea</taxon>
        <taxon>Candidatus Iainarchaeota</taxon>
        <taxon>Candidatus Iainarchaeia</taxon>
        <taxon>Candidatus Iainarchaeales</taxon>
        <taxon>Candidatus Iainarchaeaceae</taxon>
        <taxon>Candidatus Iainarchaeum</taxon>
    </lineage>
</organism>
<evidence type="ECO:0000313" key="3">
    <source>
        <dbReference type="Proteomes" id="UP000774699"/>
    </source>
</evidence>
<feature type="transmembrane region" description="Helical" evidence="1">
    <location>
        <begin position="6"/>
        <end position="24"/>
    </location>
</feature>
<evidence type="ECO:0000313" key="2">
    <source>
        <dbReference type="EMBL" id="MBM3282044.1"/>
    </source>
</evidence>
<keyword evidence="1" id="KW-0812">Transmembrane</keyword>
<gene>
    <name evidence="2" type="ORF">FJY86_01730</name>
</gene>
<evidence type="ECO:0000256" key="1">
    <source>
        <dbReference type="SAM" id="Phobius"/>
    </source>
</evidence>
<keyword evidence="1" id="KW-0472">Membrane</keyword>
<sequence length="117" mass="13234">MFHSSFLWVAFIGLFVSGVWIEWLDREIVLVDYVSDALALPNGVRFLVQGEVFRPRVLTSALVFDISNRGVMTCYYRHPPESLFLFSHDWVVVRASLVSTINGRLCVVSSLEALDAP</sequence>
<comment type="caution">
    <text evidence="2">The sequence shown here is derived from an EMBL/GenBank/DDBJ whole genome shotgun (WGS) entry which is preliminary data.</text>
</comment>
<dbReference type="EMBL" id="VGJJ01000007">
    <property type="protein sequence ID" value="MBM3282044.1"/>
    <property type="molecule type" value="Genomic_DNA"/>
</dbReference>
<reference evidence="2" key="1">
    <citation type="submission" date="2019-03" db="EMBL/GenBank/DDBJ databases">
        <title>Lake Tanganyika Metagenome-Assembled Genomes (MAGs).</title>
        <authorList>
            <person name="Tran P."/>
        </authorList>
    </citation>
    <scope>NUCLEOTIDE SEQUENCE</scope>
    <source>
        <strain evidence="2">M_DeepCast_50m_m2_156</strain>
    </source>
</reference>